<dbReference type="GO" id="GO:0005525">
    <property type="term" value="F:GTP binding"/>
    <property type="evidence" value="ECO:0007669"/>
    <property type="project" value="InterPro"/>
</dbReference>
<keyword evidence="3" id="KW-1185">Reference proteome</keyword>
<protein>
    <recommendedName>
        <fullName evidence="1">G domain-containing protein</fullName>
    </recommendedName>
</protein>
<dbReference type="VEuPathDB" id="FungiDB:BD410DRAFT_843838"/>
<organism evidence="2 3">
    <name type="scientific">Rickenella mellea</name>
    <dbReference type="NCBI Taxonomy" id="50990"/>
    <lineage>
        <taxon>Eukaryota</taxon>
        <taxon>Fungi</taxon>
        <taxon>Dikarya</taxon>
        <taxon>Basidiomycota</taxon>
        <taxon>Agaricomycotina</taxon>
        <taxon>Agaricomycetes</taxon>
        <taxon>Hymenochaetales</taxon>
        <taxon>Rickenellaceae</taxon>
        <taxon>Rickenella</taxon>
    </lineage>
</organism>
<dbReference type="Gene3D" id="3.40.50.300">
    <property type="entry name" value="P-loop containing nucleotide triphosphate hydrolases"/>
    <property type="match status" value="1"/>
</dbReference>
<dbReference type="EMBL" id="ML170227">
    <property type="protein sequence ID" value="TDL17135.1"/>
    <property type="molecule type" value="Genomic_DNA"/>
</dbReference>
<dbReference type="Pfam" id="PF01926">
    <property type="entry name" value="MMR_HSR1"/>
    <property type="match status" value="1"/>
</dbReference>
<evidence type="ECO:0000259" key="1">
    <source>
        <dbReference type="Pfam" id="PF01926"/>
    </source>
</evidence>
<dbReference type="CDD" id="cd00882">
    <property type="entry name" value="Ras_like_GTPase"/>
    <property type="match status" value="1"/>
</dbReference>
<accession>A0A4Y7PPN2</accession>
<dbReference type="OrthoDB" id="8954335at2759"/>
<dbReference type="SUPFAM" id="SSF52540">
    <property type="entry name" value="P-loop containing nucleoside triphosphate hydrolases"/>
    <property type="match status" value="1"/>
</dbReference>
<proteinExistence type="predicted"/>
<sequence>MSSLMGPTGAGKSTFIDVATKQDGRTVGKSLTSYTKDIRSVRYTHPDGNRPEIVLVDTPGFDDTERSDTQILGMVSHWLEKTYKKRILLTGIIYLHRITDNRMTGSIYKNLRMFASMCGDDAVRNTILATTMWKDDPSGRYSLREEALRSKYWKPLIDHGSETARFRRTFESAWEVIDHILKRGPTCLLVQEETVRLQRKLCETQAGITLYNLLQKSLAEHKERVRKFLEEAESYGDPGQAREWKMEYDRVQETLRTTFDQIHQLKIPIGRRILLFFSFKRSHARAVTV</sequence>
<dbReference type="AlphaFoldDB" id="A0A4Y7PPN2"/>
<name>A0A4Y7PPN2_9AGAM</name>
<reference evidence="2 3" key="1">
    <citation type="submission" date="2018-06" db="EMBL/GenBank/DDBJ databases">
        <title>A transcriptomic atlas of mushroom development highlights an independent origin of complex multicellularity.</title>
        <authorList>
            <consortium name="DOE Joint Genome Institute"/>
            <person name="Krizsan K."/>
            <person name="Almasi E."/>
            <person name="Merenyi Z."/>
            <person name="Sahu N."/>
            <person name="Viragh M."/>
            <person name="Koszo T."/>
            <person name="Mondo S."/>
            <person name="Kiss B."/>
            <person name="Balint B."/>
            <person name="Kues U."/>
            <person name="Barry K."/>
            <person name="Hegedus J.C."/>
            <person name="Henrissat B."/>
            <person name="Johnson J."/>
            <person name="Lipzen A."/>
            <person name="Ohm R."/>
            <person name="Nagy I."/>
            <person name="Pangilinan J."/>
            <person name="Yan J."/>
            <person name="Xiong Y."/>
            <person name="Grigoriev I.V."/>
            <person name="Hibbett D.S."/>
            <person name="Nagy L.G."/>
        </authorList>
    </citation>
    <scope>NUCLEOTIDE SEQUENCE [LARGE SCALE GENOMIC DNA]</scope>
    <source>
        <strain evidence="2 3">SZMC22713</strain>
    </source>
</reference>
<evidence type="ECO:0000313" key="3">
    <source>
        <dbReference type="Proteomes" id="UP000294933"/>
    </source>
</evidence>
<evidence type="ECO:0000313" key="2">
    <source>
        <dbReference type="EMBL" id="TDL17135.1"/>
    </source>
</evidence>
<dbReference type="InterPro" id="IPR006073">
    <property type="entry name" value="GTP-bd"/>
</dbReference>
<dbReference type="Proteomes" id="UP000294933">
    <property type="component" value="Unassembled WGS sequence"/>
</dbReference>
<dbReference type="InterPro" id="IPR027417">
    <property type="entry name" value="P-loop_NTPase"/>
</dbReference>
<dbReference type="STRING" id="50990.A0A4Y7PPN2"/>
<feature type="domain" description="G" evidence="1">
    <location>
        <begin position="4"/>
        <end position="80"/>
    </location>
</feature>
<gene>
    <name evidence="2" type="ORF">BD410DRAFT_843838</name>
</gene>